<gene>
    <name evidence="1" type="ORF">MAR_021380</name>
</gene>
<sequence length="156" mass="17472">MVGHTTNAGCQVLNGLFQAVREHWKLHGGPFRQSTAAVLLHGCYTGNVSITFNISKWIQEDTVHYAPVITCSEELEEISQLWNCNRIRPVRNNISPSGRPVIMNTCPELYGAQHYLCAVSRANVDSCLEECVLKSNITFDATVFELCTMIMDDHDL</sequence>
<evidence type="ECO:0000313" key="2">
    <source>
        <dbReference type="Proteomes" id="UP001164746"/>
    </source>
</evidence>
<dbReference type="Proteomes" id="UP001164746">
    <property type="component" value="Chromosome 5"/>
</dbReference>
<evidence type="ECO:0000313" key="1">
    <source>
        <dbReference type="EMBL" id="WAR06011.1"/>
    </source>
</evidence>
<protein>
    <submittedName>
        <fullName evidence="1">Uncharacterized protein</fullName>
    </submittedName>
</protein>
<accession>A0ABY7EFR9</accession>
<dbReference type="EMBL" id="CP111016">
    <property type="protein sequence ID" value="WAR06011.1"/>
    <property type="molecule type" value="Genomic_DNA"/>
</dbReference>
<organism evidence="1 2">
    <name type="scientific">Mya arenaria</name>
    <name type="common">Soft-shell clam</name>
    <dbReference type="NCBI Taxonomy" id="6604"/>
    <lineage>
        <taxon>Eukaryota</taxon>
        <taxon>Metazoa</taxon>
        <taxon>Spiralia</taxon>
        <taxon>Lophotrochozoa</taxon>
        <taxon>Mollusca</taxon>
        <taxon>Bivalvia</taxon>
        <taxon>Autobranchia</taxon>
        <taxon>Heteroconchia</taxon>
        <taxon>Euheterodonta</taxon>
        <taxon>Imparidentia</taxon>
        <taxon>Neoheterodontei</taxon>
        <taxon>Myida</taxon>
        <taxon>Myoidea</taxon>
        <taxon>Myidae</taxon>
        <taxon>Mya</taxon>
    </lineage>
</organism>
<keyword evidence="2" id="KW-1185">Reference proteome</keyword>
<name>A0ABY7EFR9_MYAAR</name>
<reference evidence="1" key="1">
    <citation type="submission" date="2022-11" db="EMBL/GenBank/DDBJ databases">
        <title>Centuries of genome instability and evolution in soft-shell clam transmissible cancer (bioRxiv).</title>
        <authorList>
            <person name="Hart S.F.M."/>
            <person name="Yonemitsu M.A."/>
            <person name="Giersch R.M."/>
            <person name="Beal B.F."/>
            <person name="Arriagada G."/>
            <person name="Davis B.W."/>
            <person name="Ostrander E.A."/>
            <person name="Goff S.P."/>
            <person name="Metzger M.J."/>
        </authorList>
    </citation>
    <scope>NUCLEOTIDE SEQUENCE</scope>
    <source>
        <strain evidence="1">MELC-2E11</strain>
        <tissue evidence="1">Siphon/mantle</tissue>
    </source>
</reference>
<proteinExistence type="predicted"/>